<dbReference type="GO" id="GO:0043068">
    <property type="term" value="P:positive regulation of programmed cell death"/>
    <property type="evidence" value="ECO:0007669"/>
    <property type="project" value="UniProtKB-ARBA"/>
</dbReference>
<evidence type="ECO:0000256" key="13">
    <source>
        <dbReference type="ARBA" id="ARBA00022840"/>
    </source>
</evidence>
<evidence type="ECO:0000256" key="23">
    <source>
        <dbReference type="RuleBase" id="RU365027"/>
    </source>
</evidence>
<evidence type="ECO:0000256" key="15">
    <source>
        <dbReference type="ARBA" id="ARBA00023125"/>
    </source>
</evidence>
<dbReference type="InterPro" id="IPR003152">
    <property type="entry name" value="FATC_dom"/>
</dbReference>
<keyword evidence="14" id="KW-0007">Acetylation</keyword>
<dbReference type="Gene3D" id="3.30.1010.10">
    <property type="entry name" value="Phosphatidylinositol 3-kinase Catalytic Subunit, Chain A, domain 4"/>
    <property type="match status" value="1"/>
</dbReference>
<dbReference type="GO" id="GO:0004674">
    <property type="term" value="F:protein serine/threonine kinase activity"/>
    <property type="evidence" value="ECO:0007669"/>
    <property type="project" value="UniProtKB-KW"/>
</dbReference>
<dbReference type="GO" id="GO:0031410">
    <property type="term" value="C:cytoplasmic vesicle"/>
    <property type="evidence" value="ECO:0007669"/>
    <property type="project" value="UniProtKB-SubCell"/>
</dbReference>
<comment type="similarity">
    <text evidence="5 23">Belongs to the PI3/PI4-kinase family. ATM subfamily.</text>
</comment>
<dbReference type="GO" id="GO:0010468">
    <property type="term" value="P:regulation of gene expression"/>
    <property type="evidence" value="ECO:0007669"/>
    <property type="project" value="UniProtKB-ARBA"/>
</dbReference>
<keyword evidence="19" id="KW-0131">Cell cycle</keyword>
<dbReference type="EMBL" id="JADWDJ010000015">
    <property type="protein sequence ID" value="KAG5269701.1"/>
    <property type="molecule type" value="Genomic_DNA"/>
</dbReference>
<keyword evidence="17" id="KW-0206">Cytoskeleton</keyword>
<evidence type="ECO:0000256" key="4">
    <source>
        <dbReference type="ARBA" id="ARBA00004541"/>
    </source>
</evidence>
<keyword evidence="7 23" id="KW-0723">Serine/threonine-protein kinase</keyword>
<dbReference type="GO" id="GO:0003677">
    <property type="term" value="F:DNA binding"/>
    <property type="evidence" value="ECO:0007669"/>
    <property type="project" value="UniProtKB-KW"/>
</dbReference>
<dbReference type="GO" id="GO:0005654">
    <property type="term" value="C:nucleoplasm"/>
    <property type="evidence" value="ECO:0007669"/>
    <property type="project" value="UniProtKB-ARBA"/>
</dbReference>
<feature type="domain" description="FAT" evidence="26">
    <location>
        <begin position="1889"/>
        <end position="2458"/>
    </location>
</feature>
<keyword evidence="15" id="KW-0238">DNA-binding</keyword>
<evidence type="ECO:0000256" key="12">
    <source>
        <dbReference type="ARBA" id="ARBA00022777"/>
    </source>
</evidence>
<gene>
    <name evidence="28" type="ORF">AALO_G00205070</name>
</gene>
<comment type="caution">
    <text evidence="28">The sequence shown here is derived from an EMBL/GenBank/DDBJ whole genome shotgun (WGS) entry which is preliminary data.</text>
</comment>
<evidence type="ECO:0000256" key="14">
    <source>
        <dbReference type="ARBA" id="ARBA00022990"/>
    </source>
</evidence>
<protein>
    <recommendedName>
        <fullName evidence="23">non-specific serine/threonine protein kinase</fullName>
        <ecNumber evidence="23">2.7.11.1</ecNumber>
    </recommendedName>
</protein>
<dbReference type="GO" id="GO:0010557">
    <property type="term" value="P:positive regulation of macromolecule biosynthetic process"/>
    <property type="evidence" value="ECO:0007669"/>
    <property type="project" value="UniProtKB-ARBA"/>
</dbReference>
<dbReference type="SUPFAM" id="SSF48371">
    <property type="entry name" value="ARM repeat"/>
    <property type="match status" value="1"/>
</dbReference>
<keyword evidence="13 23" id="KW-0067">ATP-binding</keyword>
<dbReference type="InterPro" id="IPR018936">
    <property type="entry name" value="PI3/4_kinase_CS"/>
</dbReference>
<dbReference type="FunFam" id="1.10.1070.11:FF:000011">
    <property type="entry name" value="Serine-protein kinase ATM"/>
    <property type="match status" value="1"/>
</dbReference>
<dbReference type="GO" id="GO:0010212">
    <property type="term" value="P:response to ionizing radiation"/>
    <property type="evidence" value="ECO:0007669"/>
    <property type="project" value="UniProtKB-ARBA"/>
</dbReference>
<feature type="domain" description="FATC" evidence="27">
    <location>
        <begin position="2914"/>
        <end position="2946"/>
    </location>
</feature>
<evidence type="ECO:0000256" key="7">
    <source>
        <dbReference type="ARBA" id="ARBA00022527"/>
    </source>
</evidence>
<dbReference type="PROSITE" id="PS50290">
    <property type="entry name" value="PI3_4_KINASE_3"/>
    <property type="match status" value="1"/>
</dbReference>
<evidence type="ECO:0000256" key="22">
    <source>
        <dbReference type="ARBA" id="ARBA00048977"/>
    </source>
</evidence>
<dbReference type="Pfam" id="PF02259">
    <property type="entry name" value="FAT"/>
    <property type="match status" value="1"/>
</dbReference>
<dbReference type="PROSITE" id="PS00916">
    <property type="entry name" value="PI3_4_KINASE_2"/>
    <property type="match status" value="1"/>
</dbReference>
<dbReference type="PROSITE" id="PS51189">
    <property type="entry name" value="FAT"/>
    <property type="match status" value="1"/>
</dbReference>
<evidence type="ECO:0000256" key="17">
    <source>
        <dbReference type="ARBA" id="ARBA00023212"/>
    </source>
</evidence>
<dbReference type="GO" id="GO:1901701">
    <property type="term" value="P:cellular response to oxygen-containing compound"/>
    <property type="evidence" value="ECO:0007669"/>
    <property type="project" value="UniProtKB-ARBA"/>
</dbReference>
<keyword evidence="12 23" id="KW-0418">Kinase</keyword>
<dbReference type="InterPro" id="IPR021668">
    <property type="entry name" value="TAN"/>
</dbReference>
<evidence type="ECO:0000259" key="26">
    <source>
        <dbReference type="PROSITE" id="PS51189"/>
    </source>
</evidence>
<dbReference type="EC" id="2.7.11.1" evidence="23"/>
<dbReference type="InterPro" id="IPR016024">
    <property type="entry name" value="ARM-type_fold"/>
</dbReference>
<dbReference type="GO" id="GO:1904358">
    <property type="term" value="P:positive regulation of telomere maintenance via telomere lengthening"/>
    <property type="evidence" value="ECO:0007669"/>
    <property type="project" value="UniProtKB-ARBA"/>
</dbReference>
<evidence type="ECO:0000256" key="18">
    <source>
        <dbReference type="ARBA" id="ARBA00023242"/>
    </source>
</evidence>
<evidence type="ECO:0000256" key="9">
    <source>
        <dbReference type="ARBA" id="ARBA00022679"/>
    </source>
</evidence>
<dbReference type="GO" id="GO:0005813">
    <property type="term" value="C:centrosome"/>
    <property type="evidence" value="ECO:0007669"/>
    <property type="project" value="UniProtKB-SubCell"/>
</dbReference>
<keyword evidence="6" id="KW-0963">Cytoplasm</keyword>
<dbReference type="PROSITE" id="PS51190">
    <property type="entry name" value="FATC"/>
    <property type="match status" value="1"/>
</dbReference>
<evidence type="ECO:0000256" key="19">
    <source>
        <dbReference type="ARBA" id="ARBA00023306"/>
    </source>
</evidence>
<comment type="catalytic activity">
    <reaction evidence="22">
        <text>L-seryl-[protein] + ATP = O-phospho-L-seryl-[protein] + ADP + H(+)</text>
        <dbReference type="Rhea" id="RHEA:17989"/>
        <dbReference type="Rhea" id="RHEA-COMP:9863"/>
        <dbReference type="Rhea" id="RHEA-COMP:11604"/>
        <dbReference type="ChEBI" id="CHEBI:15378"/>
        <dbReference type="ChEBI" id="CHEBI:29999"/>
        <dbReference type="ChEBI" id="CHEBI:30616"/>
        <dbReference type="ChEBI" id="CHEBI:83421"/>
        <dbReference type="ChEBI" id="CHEBI:456216"/>
        <dbReference type="EC" id="2.7.11.1"/>
    </reaction>
    <physiologicalReaction direction="left-to-right" evidence="22">
        <dbReference type="Rhea" id="RHEA:17990"/>
    </physiologicalReaction>
</comment>
<dbReference type="FunFam" id="3.30.1010.10:FF:000015">
    <property type="entry name" value="Serine-protein kinase ATM"/>
    <property type="match status" value="1"/>
</dbReference>
<dbReference type="InterPro" id="IPR011009">
    <property type="entry name" value="Kinase-like_dom_sf"/>
</dbReference>
<dbReference type="SMART" id="SM01343">
    <property type="entry name" value="FATC"/>
    <property type="match status" value="1"/>
</dbReference>
<evidence type="ECO:0000256" key="6">
    <source>
        <dbReference type="ARBA" id="ARBA00022490"/>
    </source>
</evidence>
<name>A0AAV6G735_9TELE</name>
<feature type="domain" description="PI3K/PI4K catalytic" evidence="25">
    <location>
        <begin position="2573"/>
        <end position="2888"/>
    </location>
</feature>
<dbReference type="InterPro" id="IPR038980">
    <property type="entry name" value="ATM_plant"/>
</dbReference>
<evidence type="ECO:0000256" key="20">
    <source>
        <dbReference type="ARBA" id="ARBA00023329"/>
    </source>
</evidence>
<feature type="region of interest" description="Disordered" evidence="24">
    <location>
        <begin position="1558"/>
        <end position="1582"/>
    </location>
</feature>
<dbReference type="CDD" id="cd05171">
    <property type="entry name" value="PIKKc_ATM"/>
    <property type="match status" value="1"/>
</dbReference>
<dbReference type="GO" id="GO:0032210">
    <property type="term" value="P:regulation of telomere maintenance via telomerase"/>
    <property type="evidence" value="ECO:0007669"/>
    <property type="project" value="UniProtKB-ARBA"/>
</dbReference>
<dbReference type="SUPFAM" id="SSF56112">
    <property type="entry name" value="Protein kinase-like (PK-like)"/>
    <property type="match status" value="1"/>
</dbReference>
<keyword evidence="20" id="KW-0968">Cytoplasmic vesicle</keyword>
<keyword evidence="29" id="KW-1185">Reference proteome</keyword>
<dbReference type="InterPro" id="IPR014009">
    <property type="entry name" value="PIK_FAT"/>
</dbReference>
<dbReference type="PANTHER" id="PTHR37079:SF4">
    <property type="entry name" value="SERINE_THREONINE-PROTEIN KINASE ATM"/>
    <property type="match status" value="1"/>
</dbReference>
<sequence length="2946" mass="329668">MSLVLHDLMICCRGLENDKVTERKKEVDRFKRLLRSAETVRELDRISSVKNAKQLTWDAVFRFLQKYLQKETEALQAGKANVSATTLANRQQKMQEISSLVKFFIRCANKRGPKLKCSELLSHVVDVLRRPFSCTAYGDDYSSLLLKDILSVRKYWCEISPHQWHSLLDMYCGLFTGGSINRGMVSRIIHTLVLGCSLQTGGHSHALFSFFSKALGNVRSERQLAVLENLVSALNVFLRGALVSWRRRACALGEQLLPGLLHAWSHTRPSPLLKDQLVELFSLQLHIHHPRGAKTLDTGAIAEDWSHWQSLLFGLYESLVSEISQIGSRGKYATGTRHYAAKDNLIELTADICHQLFSQDSRALELSQAHYRGVPLDSPTGSGSKRRRVEVGWEVLRDHLLPSQSDFDMIPWLQITATLVSRYPSMLPADELVPLLSLLCQLLGEQQRRGERGPYVLRCLREVARCQAARAPELAQAPAGAAREAELGRLWGRVWALAVRGVSSPLLEVPSLDLLRTMVQGGLVPADRDFWKLFVGSACKPSLSSGLGLALTLSKCPVPKAGVGGGEISGWAAPEGSRRPPLREAIISWLLMTNQSEEAEDSSKPHLILLRDFPRYLIPRILVSLTLKDSRAGMAFLMGTLTPESFAPQDQRTSADVRPALSEVEGLYLQFSFDDAPPCAPHGVDAGGVAPKDPQLTLVPELRTRLERSLLSVADHLLNCYSPESQAAAPESRLRCACLLVGVLGGYVSTGLLSEADLSRSPLFHKAKSLAEEFSEYVCTAKSRLADESVLSTIRVVMTMCSQSVSCVDKTDKVSTISRDIFLKIFPARLLTELTDICKILLTSGKRDSLSVEDTLMDEDWEVSRTQVELQDDIDLFDDGDAPQTSANGAAHAKGDGTEMPHSQGAKSVLCEDQLLKQDHALLAALAFLSLCSSSERAPGLAFKPSEVRRRLLKLLDNLEFSRALHLHLYLVLLKTLPAEGAVLPAEDFDALLRPLADMCSLYRQDQEVCAAILLALLPAIHSLGSPRCLGDEEEDMTHVQGALLQVISGFCILGRTGKSTAPVRAALTQCLVALLEVDPCCKWAVLTLREEELAVSDVLPANLADPHHHVRMLAAMTLDRLFVVKKVADEESGRLLPLKKQQAAFENIYLKAQEGMKIEKCVAPEDLPDETYNRRATLLKSVAMVMCCSPVCEKQALFALLQSYKENSIEERLIKKVLNSVSCALSYRSSEALVSSHLYYLVSEWLCQRETEGTYTLEAFPYTLLNHNTLEDFYRSSYQVLVPHLVFLNDFEAVHSIGTRLGREWRLLLADCFPRIMVNILPYFAQSGQDPRAAQHREKAHRVYDLLKDNKCLGKQQIDSLICGNLADIVVELLGTLYEETGAKREERGDLHKFTGELDPAPNPPYFSSYVIKATLGYLSQCHSTANKSLVAILSKTPASIQRILLALCQRGSESASVYERHRALMMYHLFVSLLLQEVKDGLGGAWAYTTPWESHLQVIVGTLTAQVTDQPAISQQVLGLLRFLVVENPENRALRAAIPLLEPFPDQPAFRELRAVQQQPGTPRMGRFTPQNRYRPTPQTGTSTLKQEIEHFLSVTSCDSLPRTRLEGLKDLQRLLRSQRPQMRRLQECHDDPAGSVLVRLVLSLLQLGKVAANLPGGSDVLEAIGSCLGELGPVDLSTIALHHGKDEEYTRAGVLFPQDAERQWIFIILSLINKALTHHRIEVRQAAAECVKAVLASPSGVVFWEMYKDQRDPMLVYLSPFRAAKKKDQAVRPEMDPDGRERLDSEELWLPLPGKHREWLRGLCVALLESGGVKSEALLLTRPLCEVQTDFCQRVLPLFIHDVLLGNPADSPAWRRRAAGGSCSHATCRGQTGVCRRMMFDECSQTLSISSVSEKSVEDTGISLQELLIEVHRSIGEPDSLYGCGGGKIISPLTRIRTYEHEALWGRALTSYDLHTNLPEVTRLVGIVETEEEEGARELRFQAAWRTTRWDDALPDRDEKLVVGFNESVFTALQALRDKEMSLFEQTLKSTRVAEVEELCKGSLEAVSSLYPSLCNLQRISELDSTKQLFSRPLSEPALLEVNSRWRQHSELLVDSEFSLVEPILALRSSLQEVLLVREQEAQARGLLRASHCTHLMELCRLARGAGNTQLAERALFQMKQHSDVGAGGVVTATSWQLEEAQVFWEQKEQKLALGRLKQMIDSLEQQVDMNPALAPVYSESLRLCGTWLGETCLESPAVILEKYLEKAVEVIEGHAGGSDPRLQSQKTQAFLSLARFSDAQYQSIDNYMKSSEFENKQALLEKAREEVELMRERKVGNNRYTVKVQRELELDVRALDNLQKDRRRFLLNAVENYVRCLELGQEHDTWVFRLASLWLENADARSVNDVMGKGVTKIPSYKFLPLMYQLAARMGSKVSGGLASEDVGFHNVLNELIYRASLEHPHHTLFIILALVNANKDESFSRSALSRGGSKRQPSPLDLERSEVARSILNKIRKRRGAMVRGMETLCDAYITLAYMDASRYKNEKKAIPIPATQPLTKIKDLDEVTIPTMEIKVDPSGKYENLVTVHSFMPNFCLAGGVNLPKIIDCVGSDGKNRRQLVKGQDDLRQDAVMQQVFQMCSTLLQRNAETRKRKLNIRRYKVVPFSQRSGVLEWCSGTVPIGEFLVEPQRGAHRRFRPNDWTNLACRKRMMEAQKMDSDGKMQAFSEVCQNFRPVFRYFCMERFLDPAVWLERRLAYTRSVATSSIVGYIVGLGDRHIQNILIDEQTAELVHIDLGVAFEQGKILPTPETVPFRLSRDIVDGMGITGVEGVFRRCCEKTMEVMRSSQEALLTIVEVLLYDPLFDWTMNPLKAFYLQQQLDEQAELNATLNPTPADELEAHRKASSDSQSFNKVAERVLLRLQEKLKGVEGGAVLSVGGQVNLLIQQAMDPKNLSRLFPGWQAWV</sequence>
<evidence type="ECO:0000256" key="10">
    <source>
        <dbReference type="ARBA" id="ARBA00022741"/>
    </source>
</evidence>
<dbReference type="InterPro" id="IPR000403">
    <property type="entry name" value="PI3/4_kinase_cat_dom"/>
</dbReference>
<dbReference type="Pfam" id="PF00454">
    <property type="entry name" value="PI3_PI4_kinase"/>
    <property type="match status" value="1"/>
</dbReference>
<evidence type="ECO:0000313" key="28">
    <source>
        <dbReference type="EMBL" id="KAG5269701.1"/>
    </source>
</evidence>
<comment type="catalytic activity">
    <reaction evidence="21 23">
        <text>L-threonyl-[protein] + ATP = O-phospho-L-threonyl-[protein] + ADP + H(+)</text>
        <dbReference type="Rhea" id="RHEA:46608"/>
        <dbReference type="Rhea" id="RHEA-COMP:11060"/>
        <dbReference type="Rhea" id="RHEA-COMP:11605"/>
        <dbReference type="ChEBI" id="CHEBI:15378"/>
        <dbReference type="ChEBI" id="CHEBI:30013"/>
        <dbReference type="ChEBI" id="CHEBI:30616"/>
        <dbReference type="ChEBI" id="CHEBI:61977"/>
        <dbReference type="ChEBI" id="CHEBI:456216"/>
        <dbReference type="EC" id="2.7.11.1"/>
    </reaction>
</comment>
<keyword evidence="10 23" id="KW-0547">Nucleotide-binding</keyword>
<comment type="subcellular location">
    <subcellularLocation>
        <location evidence="3">Cytoplasm</location>
        <location evidence="3">Cytoskeleton</location>
        <location evidence="3">Microtubule organizing center</location>
        <location evidence="3">Centrosome</location>
    </subcellularLocation>
    <subcellularLocation>
        <location evidence="4">Cytoplasmic vesicle</location>
    </subcellularLocation>
    <subcellularLocation>
        <location evidence="1 23">Nucleus</location>
    </subcellularLocation>
    <subcellularLocation>
        <location evidence="2">Peroxisome</location>
    </subcellularLocation>
</comment>
<dbReference type="InterPro" id="IPR036940">
    <property type="entry name" value="PI3/4_kinase_cat_sf"/>
</dbReference>
<evidence type="ECO:0000256" key="5">
    <source>
        <dbReference type="ARBA" id="ARBA00010769"/>
    </source>
</evidence>
<evidence type="ECO:0000256" key="11">
    <source>
        <dbReference type="ARBA" id="ARBA00022763"/>
    </source>
</evidence>
<evidence type="ECO:0000256" key="21">
    <source>
        <dbReference type="ARBA" id="ARBA00047899"/>
    </source>
</evidence>
<accession>A0AAV6G735</accession>
<dbReference type="PROSITE" id="PS00915">
    <property type="entry name" value="PI3_4_KINASE_1"/>
    <property type="match status" value="1"/>
</dbReference>
<evidence type="ECO:0000256" key="1">
    <source>
        <dbReference type="ARBA" id="ARBA00004123"/>
    </source>
</evidence>
<dbReference type="GO" id="GO:0007127">
    <property type="term" value="P:meiosis I"/>
    <property type="evidence" value="ECO:0007669"/>
    <property type="project" value="UniProtKB-ARBA"/>
</dbReference>
<keyword evidence="16" id="KW-0576">Peroxisome</keyword>
<evidence type="ECO:0000313" key="29">
    <source>
        <dbReference type="Proteomes" id="UP000823561"/>
    </source>
</evidence>
<keyword evidence="18 23" id="KW-0539">Nucleus</keyword>
<dbReference type="Proteomes" id="UP000823561">
    <property type="component" value="Chromosome 15"/>
</dbReference>
<evidence type="ECO:0000259" key="25">
    <source>
        <dbReference type="PROSITE" id="PS50290"/>
    </source>
</evidence>
<dbReference type="PANTHER" id="PTHR37079">
    <property type="entry name" value="SERINE/THREONINE-PROTEIN KINASE ATM"/>
    <property type="match status" value="1"/>
</dbReference>
<reference evidence="28" key="1">
    <citation type="submission" date="2020-10" db="EMBL/GenBank/DDBJ databases">
        <title>Chromosome-scale genome assembly of the Allis shad, Alosa alosa.</title>
        <authorList>
            <person name="Margot Z."/>
            <person name="Christophe K."/>
            <person name="Cabau C."/>
            <person name="Louis A."/>
            <person name="Berthelot C."/>
            <person name="Parey E."/>
            <person name="Roest Crollius H."/>
            <person name="Montfort J."/>
            <person name="Robinson-Rechavi M."/>
            <person name="Bucao C."/>
            <person name="Bouchez O."/>
            <person name="Gislard M."/>
            <person name="Lluch J."/>
            <person name="Milhes M."/>
            <person name="Lampietro C."/>
            <person name="Lopez Roques C."/>
            <person name="Donnadieu C."/>
            <person name="Braasch I."/>
            <person name="Desvignes T."/>
            <person name="Postlethwait J."/>
            <person name="Bobe J."/>
            <person name="Guiguen Y."/>
        </authorList>
    </citation>
    <scope>NUCLEOTIDE SEQUENCE</scope>
    <source>
        <strain evidence="28">M-15738</strain>
        <tissue evidence="28">Blood</tissue>
    </source>
</reference>
<feature type="compositionally biased region" description="Polar residues" evidence="24">
    <location>
        <begin position="1571"/>
        <end position="1582"/>
    </location>
</feature>
<dbReference type="GO" id="GO:0005777">
    <property type="term" value="C:peroxisome"/>
    <property type="evidence" value="ECO:0007669"/>
    <property type="project" value="UniProtKB-SubCell"/>
</dbReference>
<dbReference type="GO" id="GO:0005524">
    <property type="term" value="F:ATP binding"/>
    <property type="evidence" value="ECO:0007669"/>
    <property type="project" value="UniProtKB-KW"/>
</dbReference>
<dbReference type="SMART" id="SM01342">
    <property type="entry name" value="TAN"/>
    <property type="match status" value="1"/>
</dbReference>
<dbReference type="InterPro" id="IPR003151">
    <property type="entry name" value="PIK-rel_kinase_FAT"/>
</dbReference>
<keyword evidence="8" id="KW-0597">Phosphoprotein</keyword>
<dbReference type="Pfam" id="PF11640">
    <property type="entry name" value="TAN"/>
    <property type="match status" value="1"/>
</dbReference>
<dbReference type="InterPro" id="IPR044107">
    <property type="entry name" value="PIKKc_ATM"/>
</dbReference>
<dbReference type="Pfam" id="PF02260">
    <property type="entry name" value="FATC"/>
    <property type="match status" value="1"/>
</dbReference>
<keyword evidence="9 23" id="KW-0808">Transferase</keyword>
<evidence type="ECO:0000256" key="2">
    <source>
        <dbReference type="ARBA" id="ARBA00004275"/>
    </source>
</evidence>
<evidence type="ECO:0000256" key="8">
    <source>
        <dbReference type="ARBA" id="ARBA00022553"/>
    </source>
</evidence>
<dbReference type="GO" id="GO:0000724">
    <property type="term" value="P:double-strand break repair via homologous recombination"/>
    <property type="evidence" value="ECO:0007669"/>
    <property type="project" value="UniProtKB-ARBA"/>
</dbReference>
<evidence type="ECO:0000256" key="16">
    <source>
        <dbReference type="ARBA" id="ARBA00023140"/>
    </source>
</evidence>
<evidence type="ECO:0000259" key="27">
    <source>
        <dbReference type="PROSITE" id="PS51190"/>
    </source>
</evidence>
<proteinExistence type="inferred from homology"/>
<evidence type="ECO:0000256" key="24">
    <source>
        <dbReference type="SAM" id="MobiDB-lite"/>
    </source>
</evidence>
<dbReference type="GO" id="GO:1904262">
    <property type="term" value="P:negative regulation of TORC1 signaling"/>
    <property type="evidence" value="ECO:0007669"/>
    <property type="project" value="UniProtKB-ARBA"/>
</dbReference>
<organism evidence="28 29">
    <name type="scientific">Alosa alosa</name>
    <name type="common">allis shad</name>
    <dbReference type="NCBI Taxonomy" id="278164"/>
    <lineage>
        <taxon>Eukaryota</taxon>
        <taxon>Metazoa</taxon>
        <taxon>Chordata</taxon>
        <taxon>Craniata</taxon>
        <taxon>Vertebrata</taxon>
        <taxon>Euteleostomi</taxon>
        <taxon>Actinopterygii</taxon>
        <taxon>Neopterygii</taxon>
        <taxon>Teleostei</taxon>
        <taxon>Clupei</taxon>
        <taxon>Clupeiformes</taxon>
        <taxon>Clupeoidei</taxon>
        <taxon>Clupeidae</taxon>
        <taxon>Alosa</taxon>
    </lineage>
</organism>
<dbReference type="GO" id="GO:0000077">
    <property type="term" value="P:DNA damage checkpoint signaling"/>
    <property type="evidence" value="ECO:0007669"/>
    <property type="project" value="UniProtKB-ARBA"/>
</dbReference>
<dbReference type="GO" id="GO:0010506">
    <property type="term" value="P:regulation of autophagy"/>
    <property type="evidence" value="ECO:0007669"/>
    <property type="project" value="UniProtKB-ARBA"/>
</dbReference>
<evidence type="ECO:0000256" key="3">
    <source>
        <dbReference type="ARBA" id="ARBA00004300"/>
    </source>
</evidence>
<dbReference type="SMART" id="SM00146">
    <property type="entry name" value="PI3Kc"/>
    <property type="match status" value="1"/>
</dbReference>
<dbReference type="GO" id="GO:0042981">
    <property type="term" value="P:regulation of apoptotic process"/>
    <property type="evidence" value="ECO:0007669"/>
    <property type="project" value="UniProtKB-ARBA"/>
</dbReference>
<dbReference type="Gene3D" id="1.10.1070.11">
    <property type="entry name" value="Phosphatidylinositol 3-/4-kinase, catalytic domain"/>
    <property type="match status" value="1"/>
</dbReference>
<keyword evidence="11 23" id="KW-0227">DNA damage</keyword>